<proteinExistence type="predicted"/>
<name>A0A0E9XHA0_ANGAN</name>
<dbReference type="EMBL" id="GBXM01006786">
    <property type="protein sequence ID" value="JAI01792.1"/>
    <property type="molecule type" value="Transcribed_RNA"/>
</dbReference>
<accession>A0A0E9XHA0</accession>
<evidence type="ECO:0000313" key="1">
    <source>
        <dbReference type="EMBL" id="JAI01792.1"/>
    </source>
</evidence>
<reference evidence="1" key="1">
    <citation type="submission" date="2014-11" db="EMBL/GenBank/DDBJ databases">
        <authorList>
            <person name="Amaro Gonzalez C."/>
        </authorList>
    </citation>
    <scope>NUCLEOTIDE SEQUENCE</scope>
</reference>
<protein>
    <submittedName>
        <fullName evidence="1">Uncharacterized protein</fullName>
    </submittedName>
</protein>
<reference evidence="1" key="2">
    <citation type="journal article" date="2015" name="Fish Shellfish Immunol.">
        <title>Early steps in the European eel (Anguilla anguilla)-Vibrio vulnificus interaction in the gills: Role of the RtxA13 toxin.</title>
        <authorList>
            <person name="Callol A."/>
            <person name="Pajuelo D."/>
            <person name="Ebbesson L."/>
            <person name="Teles M."/>
            <person name="MacKenzie S."/>
            <person name="Amaro C."/>
        </authorList>
    </citation>
    <scope>NUCLEOTIDE SEQUENCE</scope>
</reference>
<sequence>MPHYENKALTPYPTGCTHAQHTLMLPHTEMNHINKQKCHLGLHLPSTALTRYINWS</sequence>
<organism evidence="1">
    <name type="scientific">Anguilla anguilla</name>
    <name type="common">European freshwater eel</name>
    <name type="synonym">Muraena anguilla</name>
    <dbReference type="NCBI Taxonomy" id="7936"/>
    <lineage>
        <taxon>Eukaryota</taxon>
        <taxon>Metazoa</taxon>
        <taxon>Chordata</taxon>
        <taxon>Craniata</taxon>
        <taxon>Vertebrata</taxon>
        <taxon>Euteleostomi</taxon>
        <taxon>Actinopterygii</taxon>
        <taxon>Neopterygii</taxon>
        <taxon>Teleostei</taxon>
        <taxon>Anguilliformes</taxon>
        <taxon>Anguillidae</taxon>
        <taxon>Anguilla</taxon>
    </lineage>
</organism>
<dbReference type="AlphaFoldDB" id="A0A0E9XHA0"/>